<dbReference type="InterPro" id="IPR001753">
    <property type="entry name" value="Enoyl-CoA_hydra/iso"/>
</dbReference>
<dbReference type="Proteomes" id="UP000637423">
    <property type="component" value="Unassembled WGS sequence"/>
</dbReference>
<comment type="caution">
    <text evidence="3">The sequence shown here is derived from an EMBL/GenBank/DDBJ whole genome shotgun (WGS) entry which is preliminary data.</text>
</comment>
<dbReference type="AlphaFoldDB" id="A0A916V1K8"/>
<gene>
    <name evidence="3" type="ORF">GCM10011396_55240</name>
</gene>
<evidence type="ECO:0000313" key="3">
    <source>
        <dbReference type="EMBL" id="GGD00620.1"/>
    </source>
</evidence>
<dbReference type="EMBL" id="BMED01000009">
    <property type="protein sequence ID" value="GGD00620.1"/>
    <property type="molecule type" value="Genomic_DNA"/>
</dbReference>
<reference evidence="3" key="2">
    <citation type="submission" date="2020-09" db="EMBL/GenBank/DDBJ databases">
        <authorList>
            <person name="Sun Q."/>
            <person name="Zhou Y."/>
        </authorList>
    </citation>
    <scope>NUCLEOTIDE SEQUENCE</scope>
    <source>
        <strain evidence="3">CGMCC 1.10998</strain>
    </source>
</reference>
<dbReference type="RefSeq" id="WP_229751398.1">
    <property type="nucleotide sequence ID" value="NZ_BMED01000009.1"/>
</dbReference>
<reference evidence="3" key="1">
    <citation type="journal article" date="2014" name="Int. J. Syst. Evol. Microbiol.">
        <title>Complete genome sequence of Corynebacterium casei LMG S-19264T (=DSM 44701T), isolated from a smear-ripened cheese.</title>
        <authorList>
            <consortium name="US DOE Joint Genome Institute (JGI-PGF)"/>
            <person name="Walter F."/>
            <person name="Albersmeier A."/>
            <person name="Kalinowski J."/>
            <person name="Ruckert C."/>
        </authorList>
    </citation>
    <scope>NUCLEOTIDE SEQUENCE</scope>
    <source>
        <strain evidence="3">CGMCC 1.10998</strain>
    </source>
</reference>
<organism evidence="3 4">
    <name type="scientific">Undibacterium terreum</name>
    <dbReference type="NCBI Taxonomy" id="1224302"/>
    <lineage>
        <taxon>Bacteria</taxon>
        <taxon>Pseudomonadati</taxon>
        <taxon>Pseudomonadota</taxon>
        <taxon>Betaproteobacteria</taxon>
        <taxon>Burkholderiales</taxon>
        <taxon>Oxalobacteraceae</taxon>
        <taxon>Undibacterium</taxon>
    </lineage>
</organism>
<dbReference type="PANTHER" id="PTHR43459">
    <property type="entry name" value="ENOYL-COA HYDRATASE"/>
    <property type="match status" value="1"/>
</dbReference>
<dbReference type="PANTHER" id="PTHR43459:SF1">
    <property type="entry name" value="EG:BACN32G11.4 PROTEIN"/>
    <property type="match status" value="1"/>
</dbReference>
<dbReference type="SUPFAM" id="SSF52096">
    <property type="entry name" value="ClpP/crotonase"/>
    <property type="match status" value="1"/>
</dbReference>
<dbReference type="Gene3D" id="3.90.226.10">
    <property type="entry name" value="2-enoyl-CoA Hydratase, Chain A, domain 1"/>
    <property type="match status" value="1"/>
</dbReference>
<dbReference type="GO" id="GO:0003824">
    <property type="term" value="F:catalytic activity"/>
    <property type="evidence" value="ECO:0007669"/>
    <property type="project" value="InterPro"/>
</dbReference>
<comment type="similarity">
    <text evidence="1 2">Belongs to the enoyl-CoA hydratase/isomerase family.</text>
</comment>
<protein>
    <submittedName>
        <fullName evidence="3">Enoyl-CoA hydratase</fullName>
    </submittedName>
</protein>
<evidence type="ECO:0000313" key="4">
    <source>
        <dbReference type="Proteomes" id="UP000637423"/>
    </source>
</evidence>
<sequence length="267" mass="28491">MSVQPVISESVLLDIQDGVARISLNRPMRNNALDLESARSFLSAVDMIADDPTVRVALLTGVGRCFCVGGDVVKFSQDPESLASQLDALLGILNTALLTWTNLPLPTVSAVNGPLGGGGIGLALSSDIVFAAESAKLRGGYAGIGLTPDAGATWFLNRRIGPVRTKQLFLLNRPMTAAQCLDMRIFDAVFPDNVLGTEVDQLLAELVRGPTLAFVRIRQVSDAAPHQSLAKQLAMERKLIVESGESNDAQEGVIAFAEQRTPRFFGC</sequence>
<dbReference type="InterPro" id="IPR014748">
    <property type="entry name" value="Enoyl-CoA_hydra_C"/>
</dbReference>
<dbReference type="InterPro" id="IPR029045">
    <property type="entry name" value="ClpP/crotonase-like_dom_sf"/>
</dbReference>
<dbReference type="CDD" id="cd06558">
    <property type="entry name" value="crotonase-like"/>
    <property type="match status" value="1"/>
</dbReference>
<evidence type="ECO:0000256" key="1">
    <source>
        <dbReference type="ARBA" id="ARBA00005254"/>
    </source>
</evidence>
<keyword evidence="4" id="KW-1185">Reference proteome</keyword>
<evidence type="ECO:0000256" key="2">
    <source>
        <dbReference type="RuleBase" id="RU003707"/>
    </source>
</evidence>
<accession>A0A916V1K8</accession>
<proteinExistence type="inferred from homology"/>
<dbReference type="Pfam" id="PF00378">
    <property type="entry name" value="ECH_1"/>
    <property type="match status" value="1"/>
</dbReference>
<dbReference type="InterPro" id="IPR018376">
    <property type="entry name" value="Enoyl-CoA_hyd/isom_CS"/>
</dbReference>
<name>A0A916V1K8_9BURK</name>
<dbReference type="Gene3D" id="1.10.12.10">
    <property type="entry name" value="Lyase 2-enoyl-coa Hydratase, Chain A, domain 2"/>
    <property type="match status" value="1"/>
</dbReference>
<dbReference type="PROSITE" id="PS00166">
    <property type="entry name" value="ENOYL_COA_HYDRATASE"/>
    <property type="match status" value="1"/>
</dbReference>